<reference evidence="2" key="4">
    <citation type="submission" date="2024-05" db="EMBL/GenBank/DDBJ databases">
        <authorList>
            <person name="Sun Q."/>
            <person name="Zhou Y."/>
        </authorList>
    </citation>
    <scope>NUCLEOTIDE SEQUENCE</scope>
    <source>
        <strain evidence="2">CGMCC 1.11013</strain>
    </source>
</reference>
<gene>
    <name evidence="3" type="ORF">BG57_07955</name>
    <name evidence="2" type="ORF">GCM10010985_27810</name>
</gene>
<dbReference type="PANTHER" id="PTHR35399:SF2">
    <property type="entry name" value="DUF839 DOMAIN-CONTAINING PROTEIN"/>
    <property type="match status" value="1"/>
</dbReference>
<dbReference type="Proteomes" id="UP000597138">
    <property type="component" value="Unassembled WGS sequence"/>
</dbReference>
<dbReference type="Pfam" id="PF05787">
    <property type="entry name" value="PhoX"/>
    <property type="match status" value="1"/>
</dbReference>
<reference evidence="3 4" key="2">
    <citation type="submission" date="2014-03" db="EMBL/GenBank/DDBJ databases">
        <title>Draft Genome Sequences of Four Burkholderia Strains.</title>
        <authorList>
            <person name="Liu X.Y."/>
            <person name="Li C.X."/>
            <person name="Xu J.H."/>
        </authorList>
    </citation>
    <scope>NUCLEOTIDE SEQUENCE [LARGE SCALE GENOMIC DNA]</scope>
    <source>
        <strain evidence="3 4">R27</strain>
    </source>
</reference>
<dbReference type="InterPro" id="IPR008557">
    <property type="entry name" value="PhoX"/>
</dbReference>
<evidence type="ECO:0000313" key="3">
    <source>
        <dbReference type="EMBL" id="KDR33455.1"/>
    </source>
</evidence>
<protein>
    <submittedName>
        <fullName evidence="2 3">Alkaline phosphatase</fullName>
    </submittedName>
</protein>
<comment type="caution">
    <text evidence="3">The sequence shown here is derived from an EMBL/GenBank/DDBJ whole genome shotgun (WGS) entry which is preliminary data.</text>
</comment>
<dbReference type="PANTHER" id="PTHR35399">
    <property type="entry name" value="SLR8030 PROTEIN"/>
    <property type="match status" value="1"/>
</dbReference>
<dbReference type="Proteomes" id="UP000027439">
    <property type="component" value="Unassembled WGS sequence"/>
</dbReference>
<proteinExistence type="predicted"/>
<dbReference type="STRING" id="1071679.BG57_07955"/>
<organism evidence="3 4">
    <name type="scientific">Caballeronia grimmiae</name>
    <dbReference type="NCBI Taxonomy" id="1071679"/>
    <lineage>
        <taxon>Bacteria</taxon>
        <taxon>Pseudomonadati</taxon>
        <taxon>Pseudomonadota</taxon>
        <taxon>Betaproteobacteria</taxon>
        <taxon>Burkholderiales</taxon>
        <taxon>Burkholderiaceae</taxon>
        <taxon>Caballeronia</taxon>
    </lineage>
</organism>
<accession>A0A069NYK4</accession>
<evidence type="ECO:0000256" key="1">
    <source>
        <dbReference type="SAM" id="SignalP"/>
    </source>
</evidence>
<evidence type="ECO:0000313" key="5">
    <source>
        <dbReference type="Proteomes" id="UP000597138"/>
    </source>
</evidence>
<dbReference type="eggNOG" id="COG3211">
    <property type="taxonomic scope" value="Bacteria"/>
</dbReference>
<reference evidence="2" key="1">
    <citation type="journal article" date="2014" name="Int. J. Syst. Evol. Microbiol.">
        <title>Complete genome of a new Firmicutes species belonging to the dominant human colonic microbiota ('Ruminococcus bicirculans') reveals two chromosomes and a selective capacity to utilize plant glucans.</title>
        <authorList>
            <consortium name="NISC Comparative Sequencing Program"/>
            <person name="Wegmann U."/>
            <person name="Louis P."/>
            <person name="Goesmann A."/>
            <person name="Henrissat B."/>
            <person name="Duncan S.H."/>
            <person name="Flint H.J."/>
        </authorList>
    </citation>
    <scope>NUCLEOTIDE SEQUENCE</scope>
    <source>
        <strain evidence="2">CGMCC 1.11013</strain>
    </source>
</reference>
<keyword evidence="1" id="KW-0732">Signal</keyword>
<evidence type="ECO:0000313" key="4">
    <source>
        <dbReference type="Proteomes" id="UP000027439"/>
    </source>
</evidence>
<name>A0A069NYK4_9BURK</name>
<feature type="chain" id="PRO_5001663854" evidence="1">
    <location>
        <begin position="34"/>
        <end position="705"/>
    </location>
</feature>
<dbReference type="AlphaFoldDB" id="A0A069NYK4"/>
<sequence length="705" mass="74907">MAQPHDLSRRKALKILAGAPMLPLGLASTSLLAACGGSDVTTPAPAAAAAFTMASFGSMAAPSLANPNAMATTTVASTMTASFADGSTRSYKLAYQPFFVTGDVVPNTAGGSIVAGGYFDIGNQPIIDRSVAGSERQFFSDCPDGTSLIRLDNPTVKGVKGNAVFAVVQFEYTTRDRASEDMYGRLPSPIAVLTLDQDPSTGKLSLASYANVDTSKANGLWITCGASLSPWNTHLSSEEYEPDAATLATNTQFKAYSQNLYGDAAKARAYHYGHLPEVTVHPDGTGTIKKHYCLGRISHELIQVMPDKRTVLMGDDATNGGLFMFVADKQADLSAGTLYVAKWTQTSSAGAGSATLTWLNLGHATSDEIEALANTLTIADIMDIVTDEKNPPSDASYTRIHYSGKYNWIRIKPGMEKAAAFLETHRYAALRGASLGFTKLEGTTVNAKDKVLYTAMSQIVSSMVKGNAHNVDIAVDRAINSGAVYALNMKSGQRDLTGAAIDSEWVPVDMSAPAALVGEDMAADALGNTANPEKIANPDNIKFSEKLRTLFIGEDSSMHVNNFLWAYNVDTKTLSRILSAPAGAESTGLHAVDEINGWTYIMSNFQHAGDWGSVHAKVQATLDPLVRANYKDRYGAAVGYLTADASSIRLGQVLQCQMGLAGVRSPAPGHVHPCVFSSHAAPCLHVSPCVLHAELRVRKLKCPDS</sequence>
<evidence type="ECO:0000313" key="2">
    <source>
        <dbReference type="EMBL" id="GGD71755.1"/>
    </source>
</evidence>
<feature type="signal peptide" evidence="1">
    <location>
        <begin position="1"/>
        <end position="33"/>
    </location>
</feature>
<dbReference type="EMBL" id="JFHE01000016">
    <property type="protein sequence ID" value="KDR33455.1"/>
    <property type="molecule type" value="Genomic_DNA"/>
</dbReference>
<keyword evidence="5" id="KW-1185">Reference proteome</keyword>
<dbReference type="EMBL" id="BMEG01000004">
    <property type="protein sequence ID" value="GGD71755.1"/>
    <property type="molecule type" value="Genomic_DNA"/>
</dbReference>
<dbReference type="OrthoDB" id="9801383at2"/>
<reference evidence="5" key="3">
    <citation type="journal article" date="2019" name="Int. J. Syst. Evol. Microbiol.">
        <title>The Global Catalogue of Microorganisms (GCM) 10K type strain sequencing project: providing services to taxonomists for standard genome sequencing and annotation.</title>
        <authorList>
            <consortium name="The Broad Institute Genomics Platform"/>
            <consortium name="The Broad Institute Genome Sequencing Center for Infectious Disease"/>
            <person name="Wu L."/>
            <person name="Ma J."/>
        </authorList>
    </citation>
    <scope>NUCLEOTIDE SEQUENCE [LARGE SCALE GENOMIC DNA]</scope>
    <source>
        <strain evidence="5">CGMCC 1.11013</strain>
    </source>
</reference>